<dbReference type="GO" id="GO:0016020">
    <property type="term" value="C:membrane"/>
    <property type="evidence" value="ECO:0007669"/>
    <property type="project" value="UniProtKB-SubCell"/>
</dbReference>
<evidence type="ECO:0000313" key="7">
    <source>
        <dbReference type="EMBL" id="KJH47243.1"/>
    </source>
</evidence>
<reference evidence="7 8" key="1">
    <citation type="submission" date="2013-11" db="EMBL/GenBank/DDBJ databases">
        <title>Draft genome of the bovine lungworm Dictyocaulus viviparus.</title>
        <authorList>
            <person name="Mitreva M."/>
        </authorList>
    </citation>
    <scope>NUCLEOTIDE SEQUENCE [LARGE SCALE GENOMIC DNA]</scope>
    <source>
        <strain evidence="7 8">HannoverDv2000</strain>
    </source>
</reference>
<protein>
    <recommendedName>
        <fullName evidence="6">G-protein coupled receptors family 1 profile domain-containing protein</fullName>
    </recommendedName>
</protein>
<dbReference type="AlphaFoldDB" id="A0A0D8XRE8"/>
<reference evidence="8" key="2">
    <citation type="journal article" date="2016" name="Sci. Rep.">
        <title>Dictyocaulus viviparus genome, variome and transcriptome elucidate lungworm biology and support future intervention.</title>
        <authorList>
            <person name="McNulty S.N."/>
            <person name="Strube C."/>
            <person name="Rosa B.A."/>
            <person name="Martin J.C."/>
            <person name="Tyagi R."/>
            <person name="Choi Y.J."/>
            <person name="Wang Q."/>
            <person name="Hallsworth Pepin K."/>
            <person name="Zhang X."/>
            <person name="Ozersky P."/>
            <person name="Wilson R.K."/>
            <person name="Sternberg P.W."/>
            <person name="Gasser R.B."/>
            <person name="Mitreva M."/>
        </authorList>
    </citation>
    <scope>NUCLEOTIDE SEQUENCE [LARGE SCALE GENOMIC DNA]</scope>
    <source>
        <strain evidence="8">HannoverDv2000</strain>
    </source>
</reference>
<evidence type="ECO:0000256" key="4">
    <source>
        <dbReference type="ARBA" id="ARBA00023136"/>
    </source>
</evidence>
<dbReference type="EMBL" id="KN716316">
    <property type="protein sequence ID" value="KJH47243.1"/>
    <property type="molecule type" value="Genomic_DNA"/>
</dbReference>
<evidence type="ECO:0000259" key="6">
    <source>
        <dbReference type="PROSITE" id="PS50262"/>
    </source>
</evidence>
<dbReference type="InterPro" id="IPR019426">
    <property type="entry name" value="7TM_GPCR_serpentine_rcpt_Srv"/>
</dbReference>
<feature type="transmembrane region" description="Helical" evidence="5">
    <location>
        <begin position="6"/>
        <end position="24"/>
    </location>
</feature>
<keyword evidence="2 5" id="KW-0812">Transmembrane</keyword>
<evidence type="ECO:0000313" key="8">
    <source>
        <dbReference type="Proteomes" id="UP000053766"/>
    </source>
</evidence>
<evidence type="ECO:0000256" key="5">
    <source>
        <dbReference type="SAM" id="Phobius"/>
    </source>
</evidence>
<dbReference type="Proteomes" id="UP000053766">
    <property type="component" value="Unassembled WGS sequence"/>
</dbReference>
<sequence>MAVCFILPCFIICCICYFCIHRLLHRHRNNTSISFKRQRRVFLQLTAIFVTFTMITVYHVMQFYFSYHQYNAVLRKMRLIHPLISCVLSYVSPWIMIITATDLRQKFRHIFESRKILRSIFTLKNVKKFSDVPTVNSKLYVFWTSTQSVRNIRVY</sequence>
<name>A0A0D8XRE8_DICVI</name>
<gene>
    <name evidence="7" type="ORF">DICVIV_06697</name>
</gene>
<organism evidence="7 8">
    <name type="scientific">Dictyocaulus viviparus</name>
    <name type="common">Bovine lungworm</name>
    <dbReference type="NCBI Taxonomy" id="29172"/>
    <lineage>
        <taxon>Eukaryota</taxon>
        <taxon>Metazoa</taxon>
        <taxon>Ecdysozoa</taxon>
        <taxon>Nematoda</taxon>
        <taxon>Chromadorea</taxon>
        <taxon>Rhabditida</taxon>
        <taxon>Rhabditina</taxon>
        <taxon>Rhabditomorpha</taxon>
        <taxon>Strongyloidea</taxon>
        <taxon>Metastrongylidae</taxon>
        <taxon>Dictyocaulus</taxon>
    </lineage>
</organism>
<dbReference type="InterPro" id="IPR017452">
    <property type="entry name" value="GPCR_Rhodpsn_7TM"/>
</dbReference>
<evidence type="ECO:0000256" key="1">
    <source>
        <dbReference type="ARBA" id="ARBA00004370"/>
    </source>
</evidence>
<feature type="domain" description="G-protein coupled receptors family 1 profile" evidence="6">
    <location>
        <begin position="1"/>
        <end position="96"/>
    </location>
</feature>
<dbReference type="PROSITE" id="PS50262">
    <property type="entry name" value="G_PROTEIN_RECEP_F1_2"/>
    <property type="match status" value="1"/>
</dbReference>
<keyword evidence="8" id="KW-1185">Reference proteome</keyword>
<dbReference type="Pfam" id="PF10323">
    <property type="entry name" value="7TM_GPCR_Srv"/>
    <property type="match status" value="1"/>
</dbReference>
<dbReference type="SUPFAM" id="SSF81321">
    <property type="entry name" value="Family A G protein-coupled receptor-like"/>
    <property type="match status" value="1"/>
</dbReference>
<proteinExistence type="predicted"/>
<feature type="transmembrane region" description="Helical" evidence="5">
    <location>
        <begin position="79"/>
        <end position="100"/>
    </location>
</feature>
<dbReference type="Gene3D" id="1.20.1070.10">
    <property type="entry name" value="Rhodopsin 7-helix transmembrane proteins"/>
    <property type="match status" value="1"/>
</dbReference>
<keyword evidence="4 5" id="KW-0472">Membrane</keyword>
<accession>A0A0D8XRE8</accession>
<feature type="transmembrane region" description="Helical" evidence="5">
    <location>
        <begin position="45"/>
        <end position="67"/>
    </location>
</feature>
<evidence type="ECO:0000256" key="3">
    <source>
        <dbReference type="ARBA" id="ARBA00022989"/>
    </source>
</evidence>
<keyword evidence="3 5" id="KW-1133">Transmembrane helix</keyword>
<evidence type="ECO:0000256" key="2">
    <source>
        <dbReference type="ARBA" id="ARBA00022692"/>
    </source>
</evidence>
<comment type="subcellular location">
    <subcellularLocation>
        <location evidence="1">Membrane</location>
    </subcellularLocation>
</comment>